<protein>
    <submittedName>
        <fullName evidence="3">Gfo/Idh/MocA family oxidoreductase</fullName>
    </submittedName>
</protein>
<feature type="domain" description="Gfo/Idh/MocA-like oxidoreductase N-terminal" evidence="1">
    <location>
        <begin position="2"/>
        <end position="116"/>
    </location>
</feature>
<dbReference type="InterPro" id="IPR052515">
    <property type="entry name" value="Gfo/Idh/MocA_Oxidoreductase"/>
</dbReference>
<dbReference type="Pfam" id="PF22725">
    <property type="entry name" value="GFO_IDH_MocA_C3"/>
    <property type="match status" value="1"/>
</dbReference>
<comment type="caution">
    <text evidence="3">The sequence shown here is derived from an EMBL/GenBank/DDBJ whole genome shotgun (WGS) entry which is preliminary data.</text>
</comment>
<dbReference type="SUPFAM" id="SSF51735">
    <property type="entry name" value="NAD(P)-binding Rossmann-fold domains"/>
    <property type="match status" value="1"/>
</dbReference>
<dbReference type="InterPro" id="IPR055170">
    <property type="entry name" value="GFO_IDH_MocA-like_dom"/>
</dbReference>
<reference evidence="3" key="1">
    <citation type="submission" date="2022-12" db="EMBL/GenBank/DDBJ databases">
        <title>Description and comparative metabolic analysis of Aerococcus sp. nov., isolated from the feces of a pig.</title>
        <authorList>
            <person name="Chang Y.-H."/>
        </authorList>
    </citation>
    <scope>NUCLEOTIDE SEQUENCE</scope>
    <source>
        <strain evidence="3">YH-aer222</strain>
    </source>
</reference>
<dbReference type="Proteomes" id="UP001146670">
    <property type="component" value="Unassembled WGS sequence"/>
</dbReference>
<dbReference type="Gene3D" id="3.40.50.720">
    <property type="entry name" value="NAD(P)-binding Rossmann-like Domain"/>
    <property type="match status" value="1"/>
</dbReference>
<evidence type="ECO:0000259" key="1">
    <source>
        <dbReference type="Pfam" id="PF01408"/>
    </source>
</evidence>
<name>A0A9X3JEN7_9LACT</name>
<dbReference type="RefSeq" id="WP_268751952.1">
    <property type="nucleotide sequence ID" value="NZ_JAPRFQ010000001.1"/>
</dbReference>
<sequence>MLKVGIIGLGTISYIHHLAIEATGLAEIVAVCDINPATQNDYPDLPFYTDMEEMLDQENLDVVHICLPHYLHVPAAKTCIDHGVHVYLEKPLAMSYQEGRELADYVESHDSKVAVSFQNRYNKTSQELHHRLKKLVSEDNGRVLMVKGIVTWFRPESYYEAEPWRGRWDQAGGGTIANQSIHTLDLMQWFTGQELVASKGKLIQLTDYAIEVEDTATADFTFTNDVHGIYYATNAYQENSTVLVEVVTNEGRYVISDNALYYYADKYGQGHLICQDDIFPSSKSYYGMGHKLAIQALYEAIINNNEDYISVADALPSMMMIDLLKQSSQSNQKVNAKELL</sequence>
<dbReference type="Gene3D" id="3.30.360.10">
    <property type="entry name" value="Dihydrodipicolinate Reductase, domain 2"/>
    <property type="match status" value="1"/>
</dbReference>
<gene>
    <name evidence="3" type="ORF">OW157_03515</name>
</gene>
<dbReference type="GO" id="GO:0000166">
    <property type="term" value="F:nucleotide binding"/>
    <property type="evidence" value="ECO:0007669"/>
    <property type="project" value="InterPro"/>
</dbReference>
<dbReference type="EMBL" id="JAPRFR010000001">
    <property type="protein sequence ID" value="MCZ0725637.1"/>
    <property type="molecule type" value="Genomic_DNA"/>
</dbReference>
<dbReference type="PANTHER" id="PTHR43249">
    <property type="entry name" value="UDP-N-ACETYL-2-AMINO-2-DEOXY-D-GLUCURONATE OXIDASE"/>
    <property type="match status" value="1"/>
</dbReference>
<dbReference type="SUPFAM" id="SSF55347">
    <property type="entry name" value="Glyceraldehyde-3-phosphate dehydrogenase-like, C-terminal domain"/>
    <property type="match status" value="1"/>
</dbReference>
<keyword evidence="4" id="KW-1185">Reference proteome</keyword>
<proteinExistence type="predicted"/>
<dbReference type="Pfam" id="PF01408">
    <property type="entry name" value="GFO_IDH_MocA"/>
    <property type="match status" value="1"/>
</dbReference>
<dbReference type="AlphaFoldDB" id="A0A9X3JEN7"/>
<organism evidence="3 4">
    <name type="scientific">Aerococcus kribbianus</name>
    <dbReference type="NCBI Taxonomy" id="2999064"/>
    <lineage>
        <taxon>Bacteria</taxon>
        <taxon>Bacillati</taxon>
        <taxon>Bacillota</taxon>
        <taxon>Bacilli</taxon>
        <taxon>Lactobacillales</taxon>
        <taxon>Aerococcaceae</taxon>
        <taxon>Aerococcus</taxon>
    </lineage>
</organism>
<evidence type="ECO:0000313" key="3">
    <source>
        <dbReference type="EMBL" id="MCZ0725637.1"/>
    </source>
</evidence>
<dbReference type="InterPro" id="IPR036291">
    <property type="entry name" value="NAD(P)-bd_dom_sf"/>
</dbReference>
<evidence type="ECO:0000259" key="2">
    <source>
        <dbReference type="Pfam" id="PF22725"/>
    </source>
</evidence>
<feature type="domain" description="GFO/IDH/MocA-like oxidoreductase" evidence="2">
    <location>
        <begin position="131"/>
        <end position="253"/>
    </location>
</feature>
<evidence type="ECO:0000313" key="4">
    <source>
        <dbReference type="Proteomes" id="UP001146670"/>
    </source>
</evidence>
<accession>A0A9X3JEN7</accession>
<dbReference type="InterPro" id="IPR000683">
    <property type="entry name" value="Gfo/Idh/MocA-like_OxRdtase_N"/>
</dbReference>
<dbReference type="PANTHER" id="PTHR43249:SF1">
    <property type="entry name" value="D-GLUCOSIDE 3-DEHYDROGENASE"/>
    <property type="match status" value="1"/>
</dbReference>